<dbReference type="EMBL" id="JAKLMC020000014">
    <property type="protein sequence ID" value="KAK5952694.1"/>
    <property type="molecule type" value="Genomic_DNA"/>
</dbReference>
<protein>
    <recommendedName>
        <fullName evidence="1">DUF7580 domain-containing protein</fullName>
    </recommendedName>
</protein>
<dbReference type="Proteomes" id="UP001316803">
    <property type="component" value="Unassembled WGS sequence"/>
</dbReference>
<organism evidence="2 3">
    <name type="scientific">Knufia fluminis</name>
    <dbReference type="NCBI Taxonomy" id="191047"/>
    <lineage>
        <taxon>Eukaryota</taxon>
        <taxon>Fungi</taxon>
        <taxon>Dikarya</taxon>
        <taxon>Ascomycota</taxon>
        <taxon>Pezizomycotina</taxon>
        <taxon>Eurotiomycetes</taxon>
        <taxon>Chaetothyriomycetidae</taxon>
        <taxon>Chaetothyriales</taxon>
        <taxon>Trichomeriaceae</taxon>
        <taxon>Knufia</taxon>
    </lineage>
</organism>
<dbReference type="PANTHER" id="PTHR35186">
    <property type="entry name" value="ANK_REP_REGION DOMAIN-CONTAINING PROTEIN"/>
    <property type="match status" value="1"/>
</dbReference>
<reference evidence="2 3" key="1">
    <citation type="submission" date="2022-12" db="EMBL/GenBank/DDBJ databases">
        <title>Genomic features and morphological characterization of a novel Knufia sp. strain isolated from spacecraft assembly facility.</title>
        <authorList>
            <person name="Teixeira M."/>
            <person name="Chander A.M."/>
            <person name="Stajich J.E."/>
            <person name="Venkateswaran K."/>
        </authorList>
    </citation>
    <scope>NUCLEOTIDE SEQUENCE [LARGE SCALE GENOMIC DNA]</scope>
    <source>
        <strain evidence="2 3">FJI-L2-BK-P2</strain>
    </source>
</reference>
<name>A0AAN8ED03_9EURO</name>
<dbReference type="AlphaFoldDB" id="A0AAN8ED03"/>
<accession>A0AAN8ED03</accession>
<sequence length="555" mass="63328">MSGIEIAGLVLGALPIAIKATKSYSEGLEEGKKIFRTKNHDEIKRDLFEDLYQELVLFNRHVRKVLQVLPDVSQERCHEVLNHPNQQNWQEQSDIVQALRSYLGTDFEAFSYAVREVYFWINGILEDKSLTAQGAIKDDRVFLETLKTFTDASRAKKTESEFKARLHLWRREGRLKEQVKKLKKWRKFVEKITDNTLCRQLEAVSVGSTSPAQVKIPRLSKGLYLVLSESWKCDQCPGTHRAKICLQGQPDLHRRPDPDNVKYKLLFSTPHGSTTGAAEEWRETTITVKCFAKKGKVGFSPDGTKREQVKHVCCTVSNHRCIRGNKLCFTAEHFEDDTSTTMYRARDYFKSNLEFPTTAATDVTLKDALAYVGQQLDLTQKRTLALALAYGMLTLAGSPWLQERWSKEHIQLFRTHSNGVCHTQPFVASDMKQSIDQRKNLPPEVMHPLPPILSLGILLLELETGEAIESMRTDDDYVSPGVVDDNTDFTAAIREAENRTMTSPQYKEAILACLDEKEWDDGQGDEANMLQERVRKRVYEQIIEKLEADLEALTA</sequence>
<dbReference type="PANTHER" id="PTHR35186:SF4">
    <property type="entry name" value="PRION-INHIBITION AND PROPAGATION HELO DOMAIN-CONTAINING PROTEIN"/>
    <property type="match status" value="1"/>
</dbReference>
<dbReference type="InterPro" id="IPR056002">
    <property type="entry name" value="DUF7580"/>
</dbReference>
<feature type="domain" description="DUF7580" evidence="1">
    <location>
        <begin position="224"/>
        <end position="551"/>
    </location>
</feature>
<evidence type="ECO:0000259" key="1">
    <source>
        <dbReference type="Pfam" id="PF24476"/>
    </source>
</evidence>
<dbReference type="Pfam" id="PF24476">
    <property type="entry name" value="DUF7580"/>
    <property type="match status" value="1"/>
</dbReference>
<keyword evidence="3" id="KW-1185">Reference proteome</keyword>
<proteinExistence type="predicted"/>
<evidence type="ECO:0000313" key="2">
    <source>
        <dbReference type="EMBL" id="KAK5952694.1"/>
    </source>
</evidence>
<comment type="caution">
    <text evidence="2">The sequence shown here is derived from an EMBL/GenBank/DDBJ whole genome shotgun (WGS) entry which is preliminary data.</text>
</comment>
<evidence type="ECO:0000313" key="3">
    <source>
        <dbReference type="Proteomes" id="UP001316803"/>
    </source>
</evidence>
<gene>
    <name evidence="2" type="ORF">OHC33_006286</name>
</gene>